<dbReference type="PANTHER" id="PTHR13952">
    <property type="entry name" value="U1 SMALL NUCLEAR RIBONUCLEOPROTEIN 70 KD"/>
    <property type="match status" value="1"/>
</dbReference>
<dbReference type="InterPro" id="IPR000504">
    <property type="entry name" value="RRM_dom"/>
</dbReference>
<keyword evidence="3" id="KW-0694">RNA-binding</keyword>
<dbReference type="InterPro" id="IPR035979">
    <property type="entry name" value="RBD_domain_sf"/>
</dbReference>
<evidence type="ECO:0000256" key="4">
    <source>
        <dbReference type="SAM" id="MobiDB-lite"/>
    </source>
</evidence>
<comment type="subcellular location">
    <subcellularLocation>
        <location evidence="1">Nucleus</location>
    </subcellularLocation>
</comment>
<dbReference type="Gene3D" id="3.30.70.330">
    <property type="match status" value="1"/>
</dbReference>
<evidence type="ECO:0000256" key="3">
    <source>
        <dbReference type="PROSITE-ProRule" id="PRU00176"/>
    </source>
</evidence>
<evidence type="ECO:0000256" key="1">
    <source>
        <dbReference type="ARBA" id="ARBA00004123"/>
    </source>
</evidence>
<dbReference type="EMBL" id="JARBDR010000545">
    <property type="protein sequence ID" value="KAJ8311187.1"/>
    <property type="molecule type" value="Genomic_DNA"/>
</dbReference>
<evidence type="ECO:0000313" key="6">
    <source>
        <dbReference type="EMBL" id="KAJ8311187.1"/>
    </source>
</evidence>
<evidence type="ECO:0000259" key="5">
    <source>
        <dbReference type="PROSITE" id="PS50102"/>
    </source>
</evidence>
<feature type="compositionally biased region" description="Basic and acidic residues" evidence="4">
    <location>
        <begin position="181"/>
        <end position="226"/>
    </location>
</feature>
<feature type="compositionally biased region" description="Basic and acidic residues" evidence="4">
    <location>
        <begin position="234"/>
        <end position="246"/>
    </location>
</feature>
<dbReference type="SUPFAM" id="SSF54928">
    <property type="entry name" value="RNA-binding domain, RBD"/>
    <property type="match status" value="1"/>
</dbReference>
<dbReference type="SMART" id="SM00360">
    <property type="entry name" value="RRM"/>
    <property type="match status" value="1"/>
</dbReference>
<dbReference type="Proteomes" id="UP001217089">
    <property type="component" value="Unassembled WGS sequence"/>
</dbReference>
<evidence type="ECO:0000256" key="2">
    <source>
        <dbReference type="ARBA" id="ARBA00023242"/>
    </source>
</evidence>
<evidence type="ECO:0000313" key="7">
    <source>
        <dbReference type="Proteomes" id="UP001217089"/>
    </source>
</evidence>
<sequence length="246" mass="28807">MDQNTWSPIAKIYDPLMVGSIDTTDEEPHDHGIVRAMNSKYKPNKDVVGDPHKTIFVARLNPKTADETLHDEFSFFGEIKNLRLVRDIVTGISKCYAFVEYIDEKSAYRAQRDGNKMVIDGSEIFVDFELERNLKGWIPRRLGGGFGGNKESGQLRFGGKDRPFRPPITGNSDTRNNFTSDRSRFREESYNDKRNDKYSVSKRDKRDRSKDRSSRSREKRDRSRDRNKNKKHNHDRDRRRSRSQDK</sequence>
<dbReference type="Pfam" id="PF00076">
    <property type="entry name" value="RRM_1"/>
    <property type="match status" value="1"/>
</dbReference>
<name>A0ABQ9F5K3_TEGGR</name>
<keyword evidence="2" id="KW-0539">Nucleus</keyword>
<dbReference type="InterPro" id="IPR051183">
    <property type="entry name" value="U1_U11-U12_snRNP_70-35kDa"/>
</dbReference>
<reference evidence="6 7" key="1">
    <citation type="submission" date="2022-12" db="EMBL/GenBank/DDBJ databases">
        <title>Chromosome-level genome of Tegillarca granosa.</title>
        <authorList>
            <person name="Kim J."/>
        </authorList>
    </citation>
    <scope>NUCLEOTIDE SEQUENCE [LARGE SCALE GENOMIC DNA]</scope>
    <source>
        <strain evidence="6">Teg-2019</strain>
        <tissue evidence="6">Adductor muscle</tissue>
    </source>
</reference>
<feature type="compositionally biased region" description="Polar residues" evidence="4">
    <location>
        <begin position="169"/>
        <end position="180"/>
    </location>
</feature>
<gene>
    <name evidence="6" type="ORF">KUTeg_011261</name>
</gene>
<proteinExistence type="predicted"/>
<organism evidence="6 7">
    <name type="scientific">Tegillarca granosa</name>
    <name type="common">Malaysian cockle</name>
    <name type="synonym">Anadara granosa</name>
    <dbReference type="NCBI Taxonomy" id="220873"/>
    <lineage>
        <taxon>Eukaryota</taxon>
        <taxon>Metazoa</taxon>
        <taxon>Spiralia</taxon>
        <taxon>Lophotrochozoa</taxon>
        <taxon>Mollusca</taxon>
        <taxon>Bivalvia</taxon>
        <taxon>Autobranchia</taxon>
        <taxon>Pteriomorphia</taxon>
        <taxon>Arcoida</taxon>
        <taxon>Arcoidea</taxon>
        <taxon>Arcidae</taxon>
        <taxon>Tegillarca</taxon>
    </lineage>
</organism>
<dbReference type="InterPro" id="IPR012677">
    <property type="entry name" value="Nucleotide-bd_a/b_plait_sf"/>
</dbReference>
<dbReference type="PROSITE" id="PS50102">
    <property type="entry name" value="RRM"/>
    <property type="match status" value="1"/>
</dbReference>
<accession>A0ABQ9F5K3</accession>
<dbReference type="PANTHER" id="PTHR13952:SF6">
    <property type="entry name" value="U11_U12 SMALL NUCLEAR RIBONUCLEOPROTEIN 35 KDA PROTEIN"/>
    <property type="match status" value="1"/>
</dbReference>
<feature type="domain" description="RRM" evidence="5">
    <location>
        <begin position="53"/>
        <end position="131"/>
    </location>
</feature>
<keyword evidence="7" id="KW-1185">Reference proteome</keyword>
<comment type="caution">
    <text evidence="6">The sequence shown here is derived from an EMBL/GenBank/DDBJ whole genome shotgun (WGS) entry which is preliminary data.</text>
</comment>
<feature type="region of interest" description="Disordered" evidence="4">
    <location>
        <begin position="141"/>
        <end position="246"/>
    </location>
</feature>
<protein>
    <recommendedName>
        <fullName evidence="5">RRM domain-containing protein</fullName>
    </recommendedName>
</protein>